<protein>
    <submittedName>
        <fullName evidence="2">Uncharacterized protein</fullName>
    </submittedName>
</protein>
<name>A0A8S1HGY1_9PELO</name>
<reference evidence="2" key="1">
    <citation type="submission" date="2020-10" db="EMBL/GenBank/DDBJ databases">
        <authorList>
            <person name="Kikuchi T."/>
        </authorList>
    </citation>
    <scope>NUCLEOTIDE SEQUENCE</scope>
    <source>
        <strain evidence="2">NKZ352</strain>
    </source>
</reference>
<evidence type="ECO:0000313" key="2">
    <source>
        <dbReference type="EMBL" id="CAD6194417.1"/>
    </source>
</evidence>
<feature type="compositionally biased region" description="Basic and acidic residues" evidence="1">
    <location>
        <begin position="46"/>
        <end position="60"/>
    </location>
</feature>
<accession>A0A8S1HGY1</accession>
<evidence type="ECO:0000313" key="3">
    <source>
        <dbReference type="Proteomes" id="UP000835052"/>
    </source>
</evidence>
<keyword evidence="3" id="KW-1185">Reference proteome</keyword>
<comment type="caution">
    <text evidence="2">The sequence shown here is derived from an EMBL/GenBank/DDBJ whole genome shotgun (WGS) entry which is preliminary data.</text>
</comment>
<feature type="compositionally biased region" description="Basic and acidic residues" evidence="1">
    <location>
        <begin position="85"/>
        <end position="94"/>
    </location>
</feature>
<dbReference type="Proteomes" id="UP000835052">
    <property type="component" value="Unassembled WGS sequence"/>
</dbReference>
<dbReference type="EMBL" id="CAJGYM010000044">
    <property type="protein sequence ID" value="CAD6194417.1"/>
    <property type="molecule type" value="Genomic_DNA"/>
</dbReference>
<dbReference type="AlphaFoldDB" id="A0A8S1HGY1"/>
<evidence type="ECO:0000256" key="1">
    <source>
        <dbReference type="SAM" id="MobiDB-lite"/>
    </source>
</evidence>
<organism evidence="2 3">
    <name type="scientific">Caenorhabditis auriculariae</name>
    <dbReference type="NCBI Taxonomy" id="2777116"/>
    <lineage>
        <taxon>Eukaryota</taxon>
        <taxon>Metazoa</taxon>
        <taxon>Ecdysozoa</taxon>
        <taxon>Nematoda</taxon>
        <taxon>Chromadorea</taxon>
        <taxon>Rhabditida</taxon>
        <taxon>Rhabditina</taxon>
        <taxon>Rhabditomorpha</taxon>
        <taxon>Rhabditoidea</taxon>
        <taxon>Rhabditidae</taxon>
        <taxon>Peloderinae</taxon>
        <taxon>Caenorhabditis</taxon>
    </lineage>
</organism>
<gene>
    <name evidence="2" type="ORF">CAUJ_LOCUS10336</name>
</gene>
<sequence length="94" mass="10558">MRQKSPRSRVLFARVVPQTQLLESKLAALKVTVILGMTFEVLRTDPKKQSLSEFSEETKEAPSSLPRMPEDVADDDEASSTTTTTRRESVSIFE</sequence>
<feature type="region of interest" description="Disordered" evidence="1">
    <location>
        <begin position="46"/>
        <end position="94"/>
    </location>
</feature>
<proteinExistence type="predicted"/>